<protein>
    <submittedName>
        <fullName evidence="1">Uncharacterized protein</fullName>
    </submittedName>
</protein>
<accession>A0A4E0Q7K2</accession>
<dbReference type="AlphaFoldDB" id="A0A4E0Q7K2"/>
<dbReference type="RefSeq" id="WP_135390549.1">
    <property type="nucleotide sequence ID" value="NZ_PGGK01000019.1"/>
</dbReference>
<organism evidence="1 2">
    <name type="scientific">Methanolobus halotolerans</name>
    <dbReference type="NCBI Taxonomy" id="2052935"/>
    <lineage>
        <taxon>Archaea</taxon>
        <taxon>Methanobacteriati</taxon>
        <taxon>Methanobacteriota</taxon>
        <taxon>Stenosarchaea group</taxon>
        <taxon>Methanomicrobia</taxon>
        <taxon>Methanosarcinales</taxon>
        <taxon>Methanosarcinaceae</taxon>
        <taxon>Methanolobus</taxon>
    </lineage>
</organism>
<dbReference type="Proteomes" id="UP000297295">
    <property type="component" value="Unassembled WGS sequence"/>
</dbReference>
<keyword evidence="2" id="KW-1185">Reference proteome</keyword>
<proteinExistence type="predicted"/>
<sequence>MKQKISVSAKILLALLNSSATTRTLTEKLGYKKEKEILYKNISKNLKRLEAKEYIRGEEIKLSSPGRRPTKYSIIYNIPILEKMLDEYPSLLPVMQINDNALHLLIEKHRSLLTSTKENHAYPEYYLEEEFKTQLKKSSTFFNLCLRTKTEDLIERVTYLLSISPDVKQEKQRVTEKGVIAFGSSLPVNDFIFDILYKSCLTMDFLNGTVKIQNLRQVTSFGEKIIYNQLIKVEK</sequence>
<comment type="caution">
    <text evidence="1">The sequence shown here is derived from an EMBL/GenBank/DDBJ whole genome shotgun (WGS) entry which is preliminary data.</text>
</comment>
<reference evidence="1 2" key="1">
    <citation type="submission" date="2017-11" db="EMBL/GenBank/DDBJ databases">
        <title>Isolation and Characterization of Methanogenic Archaea from Saline Meromictic Lake at Siberia.</title>
        <authorList>
            <person name="Shen Y."/>
            <person name="Huang H.-H."/>
            <person name="Lai M.-C."/>
            <person name="Chen S.-C."/>
        </authorList>
    </citation>
    <scope>NUCLEOTIDE SEQUENCE [LARGE SCALE GENOMIC DNA]</scope>
    <source>
        <strain evidence="1 2">SY-01</strain>
    </source>
</reference>
<name>A0A4E0Q7K2_9EURY</name>
<evidence type="ECO:0000313" key="1">
    <source>
        <dbReference type="EMBL" id="TGC07022.1"/>
    </source>
</evidence>
<gene>
    <name evidence="1" type="ORF">CUN85_12060</name>
</gene>
<evidence type="ECO:0000313" key="2">
    <source>
        <dbReference type="Proteomes" id="UP000297295"/>
    </source>
</evidence>
<dbReference type="EMBL" id="PGGK01000019">
    <property type="protein sequence ID" value="TGC07022.1"/>
    <property type="molecule type" value="Genomic_DNA"/>
</dbReference>